<feature type="coiled-coil region" evidence="1">
    <location>
        <begin position="129"/>
        <end position="163"/>
    </location>
</feature>
<dbReference type="EMBL" id="JAAWWK010000004">
    <property type="protein sequence ID" value="NKI18369.1"/>
    <property type="molecule type" value="Genomic_DNA"/>
</dbReference>
<accession>A0ABX1GJN3</accession>
<dbReference type="Gene3D" id="1.25.40.10">
    <property type="entry name" value="Tetratricopeptide repeat domain"/>
    <property type="match status" value="1"/>
</dbReference>
<keyword evidence="5" id="KW-1185">Reference proteome</keyword>
<keyword evidence="2" id="KW-1133">Transmembrane helix</keyword>
<keyword evidence="3" id="KW-0732">Signal</keyword>
<evidence type="ECO:0000313" key="5">
    <source>
        <dbReference type="Proteomes" id="UP000765845"/>
    </source>
</evidence>
<evidence type="ECO:0000256" key="2">
    <source>
        <dbReference type="SAM" id="Phobius"/>
    </source>
</evidence>
<evidence type="ECO:0000313" key="4">
    <source>
        <dbReference type="EMBL" id="NKI18369.1"/>
    </source>
</evidence>
<evidence type="ECO:0000256" key="3">
    <source>
        <dbReference type="SAM" id="SignalP"/>
    </source>
</evidence>
<name>A0ABX1GJN3_9GAMM</name>
<dbReference type="SUPFAM" id="SSF48452">
    <property type="entry name" value="TPR-like"/>
    <property type="match status" value="1"/>
</dbReference>
<dbReference type="InterPro" id="IPR019734">
    <property type="entry name" value="TPR_rpt"/>
</dbReference>
<sequence>MRGIAVAWICALALWPLLAVAQLPASEKERDQAIDEHVESLKEPLYSPFIERYILDEVRSLRIDMERKHRELTQEVVDRELGAADKAVSYATNTVTYFFYLIAGVSSALVVIGWNSLREIKEKVHSAASEQVAELVMEYEKRLRIIEKQLKQETAHIESNREEITRTQEIHSLWLRASQETNPAGKIAIYDQILATRPNDIEAITYKADAALDQGEPQWAVNLCRHALQLDDSNAHAFYQLACAYASMDHLDEGARYFAKAVGQSEIYREELDRDPALAPLRDHPLVHELLESVPIGKA</sequence>
<gene>
    <name evidence="4" type="ORF">HCU74_13210</name>
</gene>
<organism evidence="4 5">
    <name type="scientific">Spongiibacter thalassae</name>
    <dbReference type="NCBI Taxonomy" id="2721624"/>
    <lineage>
        <taxon>Bacteria</taxon>
        <taxon>Pseudomonadati</taxon>
        <taxon>Pseudomonadota</taxon>
        <taxon>Gammaproteobacteria</taxon>
        <taxon>Cellvibrionales</taxon>
        <taxon>Spongiibacteraceae</taxon>
        <taxon>Spongiibacter</taxon>
    </lineage>
</organism>
<dbReference type="NCBIfam" id="NF047558">
    <property type="entry name" value="TPR_END_plus"/>
    <property type="match status" value="1"/>
</dbReference>
<dbReference type="RefSeq" id="WP_168450883.1">
    <property type="nucleotide sequence ID" value="NZ_JAAWWK010000004.1"/>
</dbReference>
<dbReference type="SMART" id="SM00028">
    <property type="entry name" value="TPR"/>
    <property type="match status" value="2"/>
</dbReference>
<dbReference type="InterPro" id="IPR011990">
    <property type="entry name" value="TPR-like_helical_dom_sf"/>
</dbReference>
<proteinExistence type="predicted"/>
<keyword evidence="2" id="KW-0472">Membrane</keyword>
<keyword evidence="1" id="KW-0175">Coiled coil</keyword>
<protein>
    <recommendedName>
        <fullName evidence="6">Tetratricopeptide repeat protein</fullName>
    </recommendedName>
</protein>
<reference evidence="4 5" key="1">
    <citation type="submission" date="2020-04" db="EMBL/GenBank/DDBJ databases">
        <authorList>
            <person name="Yoon J."/>
        </authorList>
    </citation>
    <scope>NUCLEOTIDE SEQUENCE [LARGE SCALE GENOMIC DNA]</scope>
    <source>
        <strain evidence="4 5">KMU-166</strain>
    </source>
</reference>
<comment type="caution">
    <text evidence="4">The sequence shown here is derived from an EMBL/GenBank/DDBJ whole genome shotgun (WGS) entry which is preliminary data.</text>
</comment>
<feature type="signal peptide" evidence="3">
    <location>
        <begin position="1"/>
        <end position="21"/>
    </location>
</feature>
<dbReference type="Proteomes" id="UP000765845">
    <property type="component" value="Unassembled WGS sequence"/>
</dbReference>
<evidence type="ECO:0000256" key="1">
    <source>
        <dbReference type="SAM" id="Coils"/>
    </source>
</evidence>
<feature type="transmembrane region" description="Helical" evidence="2">
    <location>
        <begin position="97"/>
        <end position="117"/>
    </location>
</feature>
<evidence type="ECO:0008006" key="6">
    <source>
        <dbReference type="Google" id="ProtNLM"/>
    </source>
</evidence>
<feature type="chain" id="PRO_5047268794" description="Tetratricopeptide repeat protein" evidence="3">
    <location>
        <begin position="22"/>
        <end position="299"/>
    </location>
</feature>
<keyword evidence="2" id="KW-0812">Transmembrane</keyword>